<organism evidence="3 4">
    <name type="scientific">Celeribacter baekdonensis</name>
    <dbReference type="NCBI Taxonomy" id="875171"/>
    <lineage>
        <taxon>Bacteria</taxon>
        <taxon>Pseudomonadati</taxon>
        <taxon>Pseudomonadota</taxon>
        <taxon>Alphaproteobacteria</taxon>
        <taxon>Rhodobacterales</taxon>
        <taxon>Roseobacteraceae</taxon>
        <taxon>Celeribacter</taxon>
    </lineage>
</organism>
<dbReference type="Gene3D" id="3.30.450.40">
    <property type="match status" value="1"/>
</dbReference>
<dbReference type="AlphaFoldDB" id="A0A2R4M0A3"/>
<sequence length="210" mass="23341">MRKALRQARGSNRFGAMIVLVQCKSVIPSSHSIQRHLVHKWAQFMFDFADPTLMGYAQKLHDTIAPSGVVIYRARAGEVAPVLEVLVNTNHPVGRTLDTLLVPRLTIGHLVVEMNCELIIDDTLIHPLLKDSAAVTEMGIMAYIGVPYRLEGQVVGGISVVHQHRRQWANEHIQAVRDVARHLEHMAEERHAQGLRGAPMPDAAPDHSTL</sequence>
<dbReference type="EMBL" id="CP028475">
    <property type="protein sequence ID" value="AVW90615.1"/>
    <property type="molecule type" value="Genomic_DNA"/>
</dbReference>
<evidence type="ECO:0000259" key="2">
    <source>
        <dbReference type="Pfam" id="PF01590"/>
    </source>
</evidence>
<evidence type="ECO:0000313" key="4">
    <source>
        <dbReference type="Proteomes" id="UP000241447"/>
    </source>
</evidence>
<dbReference type="SUPFAM" id="SSF55781">
    <property type="entry name" value="GAF domain-like"/>
    <property type="match status" value="1"/>
</dbReference>
<dbReference type="InterPro" id="IPR003018">
    <property type="entry name" value="GAF"/>
</dbReference>
<dbReference type="InterPro" id="IPR029016">
    <property type="entry name" value="GAF-like_dom_sf"/>
</dbReference>
<evidence type="ECO:0000313" key="3">
    <source>
        <dbReference type="EMBL" id="AVW90615.1"/>
    </source>
</evidence>
<accession>A0A2R4M0A3</accession>
<dbReference type="Proteomes" id="UP000241447">
    <property type="component" value="Chromosome"/>
</dbReference>
<dbReference type="Pfam" id="PF01590">
    <property type="entry name" value="GAF"/>
    <property type="match status" value="1"/>
</dbReference>
<dbReference type="KEGG" id="cbak:DA792_05515"/>
<feature type="region of interest" description="Disordered" evidence="1">
    <location>
        <begin position="190"/>
        <end position="210"/>
    </location>
</feature>
<evidence type="ECO:0000256" key="1">
    <source>
        <dbReference type="SAM" id="MobiDB-lite"/>
    </source>
</evidence>
<feature type="domain" description="GAF" evidence="2">
    <location>
        <begin position="57"/>
        <end position="184"/>
    </location>
</feature>
<name>A0A2R4M0A3_9RHOB</name>
<gene>
    <name evidence="3" type="ORF">DA792_05515</name>
</gene>
<proteinExistence type="predicted"/>
<protein>
    <recommendedName>
        <fullName evidence="2">GAF domain-containing protein</fullName>
    </recommendedName>
</protein>
<reference evidence="3 4" key="1">
    <citation type="submission" date="2018-03" db="EMBL/GenBank/DDBJ databases">
        <title>The Complete Genome of Celeribacter baekdonensis strain LH4, a Thiosulfate-Oxidizing Alphaproteobacterium Isolated from Gulf of Mexico Continental Slope Sediments.</title>
        <authorList>
            <person name="Flood B.E."/>
            <person name="Bailey J.V."/>
            <person name="Leprich D."/>
        </authorList>
    </citation>
    <scope>NUCLEOTIDE SEQUENCE [LARGE SCALE GENOMIC DNA]</scope>
    <source>
        <strain evidence="3 4">LH4</strain>
    </source>
</reference>